<reference evidence="2" key="1">
    <citation type="journal article" date="2019" name="Int. J. Syst. Evol. Microbiol.">
        <title>The Global Catalogue of Microorganisms (GCM) 10K type strain sequencing project: providing services to taxonomists for standard genome sequencing and annotation.</title>
        <authorList>
            <consortium name="The Broad Institute Genomics Platform"/>
            <consortium name="The Broad Institute Genome Sequencing Center for Infectious Disease"/>
            <person name="Wu L."/>
            <person name="Ma J."/>
        </authorList>
    </citation>
    <scope>NUCLEOTIDE SEQUENCE [LARGE SCALE GENOMIC DNA]</scope>
    <source>
        <strain evidence="2">NBRC 111981</strain>
    </source>
</reference>
<accession>A0ABQ5XEU7</accession>
<comment type="caution">
    <text evidence="1">The sequence shown here is derived from an EMBL/GenBank/DDBJ whole genome shotgun (WGS) entry which is preliminary data.</text>
</comment>
<proteinExistence type="predicted"/>
<evidence type="ECO:0000313" key="2">
    <source>
        <dbReference type="Proteomes" id="UP001156627"/>
    </source>
</evidence>
<protein>
    <submittedName>
        <fullName evidence="1">Uncharacterized protein</fullName>
    </submittedName>
</protein>
<name>A0ABQ5XEU7_9GAMM</name>
<dbReference type="EMBL" id="BSOA01000043">
    <property type="protein sequence ID" value="GLQ89746.1"/>
    <property type="molecule type" value="Genomic_DNA"/>
</dbReference>
<organism evidence="1 2">
    <name type="scientific">Dyella flagellata</name>
    <dbReference type="NCBI Taxonomy" id="1867833"/>
    <lineage>
        <taxon>Bacteria</taxon>
        <taxon>Pseudomonadati</taxon>
        <taxon>Pseudomonadota</taxon>
        <taxon>Gammaproteobacteria</taxon>
        <taxon>Lysobacterales</taxon>
        <taxon>Rhodanobacteraceae</taxon>
        <taxon>Dyella</taxon>
    </lineage>
</organism>
<dbReference type="Proteomes" id="UP001156627">
    <property type="component" value="Unassembled WGS sequence"/>
</dbReference>
<sequence length="74" mass="8446">MRIVLLGNEGVQSRLAQRTALKHQLQMIHPRVVSHSTTWRQRIKHSHMAALQDGAIRIIDCAADPWRFSGLHAQ</sequence>
<gene>
    <name evidence="1" type="ORF">GCM10007898_33210</name>
</gene>
<keyword evidence="2" id="KW-1185">Reference proteome</keyword>
<evidence type="ECO:0000313" key="1">
    <source>
        <dbReference type="EMBL" id="GLQ89746.1"/>
    </source>
</evidence>